<evidence type="ECO:0000256" key="3">
    <source>
        <dbReference type="ARBA" id="ARBA00023015"/>
    </source>
</evidence>
<dbReference type="GO" id="GO:0005829">
    <property type="term" value="C:cytosol"/>
    <property type="evidence" value="ECO:0007669"/>
    <property type="project" value="TreeGrafter"/>
</dbReference>
<sequence length="294" mass="34425">MLDITNEKFNDITVLYVEDDLMTSEEITYFLSKYVKKVIIAKDGEEGLKLFKEHSIDIVITDIQMPKMNGLDMSEKILDISPSVPIVLTTAFTEASYLVRAIELGIDKYLLKPVNLNEILAIIKKSLYIKNLEDDQIIYEDYIQFILDNNSTFMFIMNSSNIEYVSNQFLEFLGYSDLKSFNNQLNQNESIMQIDELKLGKGWFDYLVQNKDKRHLLKVKKNSSDIFVYQEFYVTYKYFENMHKSILLFVDKNEDKLEKISKITNELIIDLNNNISNNILMKKLKDILEITEGK</sequence>
<dbReference type="GO" id="GO:0000156">
    <property type="term" value="F:phosphorelay response regulator activity"/>
    <property type="evidence" value="ECO:0007669"/>
    <property type="project" value="TreeGrafter"/>
</dbReference>
<feature type="domain" description="Response regulatory" evidence="7">
    <location>
        <begin position="13"/>
        <end position="127"/>
    </location>
</feature>
<dbReference type="Pfam" id="PF00072">
    <property type="entry name" value="Response_reg"/>
    <property type="match status" value="1"/>
</dbReference>
<dbReference type="EMBL" id="NXFY01000015">
    <property type="protein sequence ID" value="PHO17603.1"/>
    <property type="molecule type" value="Genomic_DNA"/>
</dbReference>
<reference evidence="8 11" key="2">
    <citation type="submission" date="2018-08" db="EMBL/GenBank/DDBJ databases">
        <title>Complete genome of the Arcobacter molluscorum type strain LMG 25693.</title>
        <authorList>
            <person name="Miller W.G."/>
            <person name="Yee E."/>
            <person name="Bono J.L."/>
        </authorList>
    </citation>
    <scope>NUCLEOTIDE SEQUENCE [LARGE SCALE GENOMIC DNA]</scope>
    <source>
        <strain evidence="8 11">CECT 7696</strain>
    </source>
</reference>
<dbReference type="EMBL" id="CP032098">
    <property type="protein sequence ID" value="AXX91518.1"/>
    <property type="molecule type" value="Genomic_DNA"/>
</dbReference>
<dbReference type="PANTHER" id="PTHR48111">
    <property type="entry name" value="REGULATOR OF RPOS"/>
    <property type="match status" value="1"/>
</dbReference>
<keyword evidence="2" id="KW-0902">Two-component regulatory system</keyword>
<evidence type="ECO:0000256" key="2">
    <source>
        <dbReference type="ARBA" id="ARBA00023012"/>
    </source>
</evidence>
<dbReference type="KEGG" id="amol:AMOL_0502"/>
<evidence type="ECO:0000313" key="10">
    <source>
        <dbReference type="Proteomes" id="UP000221222"/>
    </source>
</evidence>
<dbReference type="CDD" id="cd17536">
    <property type="entry name" value="REC_YesN-like"/>
    <property type="match status" value="1"/>
</dbReference>
<dbReference type="InterPro" id="IPR011006">
    <property type="entry name" value="CheY-like_superfamily"/>
</dbReference>
<dbReference type="GO" id="GO:0032993">
    <property type="term" value="C:protein-DNA complex"/>
    <property type="evidence" value="ECO:0007669"/>
    <property type="project" value="TreeGrafter"/>
</dbReference>
<dbReference type="GO" id="GO:0000976">
    <property type="term" value="F:transcription cis-regulatory region binding"/>
    <property type="evidence" value="ECO:0007669"/>
    <property type="project" value="TreeGrafter"/>
</dbReference>
<keyword evidence="1 6" id="KW-0597">Phosphoprotein</keyword>
<keyword evidence="4" id="KW-0238">DNA-binding</keyword>
<dbReference type="RefSeq" id="WP_099342960.1">
    <property type="nucleotide sequence ID" value="NZ_CP032098.1"/>
</dbReference>
<dbReference type="InterPro" id="IPR001789">
    <property type="entry name" value="Sig_transdc_resp-reg_receiver"/>
</dbReference>
<protein>
    <submittedName>
        <fullName evidence="8">Two-component system response regulator</fullName>
    </submittedName>
</protein>
<dbReference type="AlphaFoldDB" id="A0A2G1DGI8"/>
<accession>A0A2G1DGI8</accession>
<evidence type="ECO:0000259" key="7">
    <source>
        <dbReference type="PROSITE" id="PS50110"/>
    </source>
</evidence>
<name>A0A2G1DGI8_9BACT</name>
<keyword evidence="10" id="KW-1185">Reference proteome</keyword>
<gene>
    <name evidence="8" type="ORF">AMOL_0502</name>
    <name evidence="9" type="ORF">CPU12_09910</name>
</gene>
<dbReference type="Proteomes" id="UP000221222">
    <property type="component" value="Unassembled WGS sequence"/>
</dbReference>
<evidence type="ECO:0000313" key="8">
    <source>
        <dbReference type="EMBL" id="AXX91518.1"/>
    </source>
</evidence>
<dbReference type="SUPFAM" id="SSF52172">
    <property type="entry name" value="CheY-like"/>
    <property type="match status" value="1"/>
</dbReference>
<reference evidence="9 10" key="1">
    <citation type="submission" date="2017-09" db="EMBL/GenBank/DDBJ databases">
        <title>Arcobacter canalis sp. nov., a new species isolated from a water canal contaminated with urban sewage.</title>
        <authorList>
            <person name="Perez-Cataluna A."/>
            <person name="Salas-Masso N."/>
            <person name="Figueras M.J."/>
        </authorList>
    </citation>
    <scope>NUCLEOTIDE SEQUENCE [LARGE SCALE GENOMIC DNA]</scope>
    <source>
        <strain evidence="9 10">F98-3</strain>
    </source>
</reference>
<evidence type="ECO:0000256" key="1">
    <source>
        <dbReference type="ARBA" id="ARBA00022553"/>
    </source>
</evidence>
<dbReference type="Proteomes" id="UP000262712">
    <property type="component" value="Chromosome"/>
</dbReference>
<evidence type="ECO:0000313" key="9">
    <source>
        <dbReference type="EMBL" id="PHO17603.1"/>
    </source>
</evidence>
<evidence type="ECO:0000256" key="4">
    <source>
        <dbReference type="ARBA" id="ARBA00023125"/>
    </source>
</evidence>
<keyword evidence="5" id="KW-0804">Transcription</keyword>
<proteinExistence type="predicted"/>
<dbReference type="PANTHER" id="PTHR48111:SF1">
    <property type="entry name" value="TWO-COMPONENT RESPONSE REGULATOR ORR33"/>
    <property type="match status" value="1"/>
</dbReference>
<evidence type="ECO:0000256" key="6">
    <source>
        <dbReference type="PROSITE-ProRule" id="PRU00169"/>
    </source>
</evidence>
<feature type="modified residue" description="4-aspartylphosphate" evidence="6">
    <location>
        <position position="62"/>
    </location>
</feature>
<dbReference type="Gene3D" id="3.40.50.2300">
    <property type="match status" value="1"/>
</dbReference>
<keyword evidence="3" id="KW-0805">Transcription regulation</keyword>
<evidence type="ECO:0000313" key="11">
    <source>
        <dbReference type="Proteomes" id="UP000262712"/>
    </source>
</evidence>
<dbReference type="SMART" id="SM00448">
    <property type="entry name" value="REC"/>
    <property type="match status" value="1"/>
</dbReference>
<organism evidence="9 10">
    <name type="scientific">Malaciobacter molluscorum LMG 25693</name>
    <dbReference type="NCBI Taxonomy" id="870501"/>
    <lineage>
        <taxon>Bacteria</taxon>
        <taxon>Pseudomonadati</taxon>
        <taxon>Campylobacterota</taxon>
        <taxon>Epsilonproteobacteria</taxon>
        <taxon>Campylobacterales</taxon>
        <taxon>Arcobacteraceae</taxon>
        <taxon>Malaciobacter</taxon>
    </lineage>
</organism>
<dbReference type="PROSITE" id="PS50110">
    <property type="entry name" value="RESPONSE_REGULATORY"/>
    <property type="match status" value="1"/>
</dbReference>
<dbReference type="GO" id="GO:0006355">
    <property type="term" value="P:regulation of DNA-templated transcription"/>
    <property type="evidence" value="ECO:0007669"/>
    <property type="project" value="TreeGrafter"/>
</dbReference>
<dbReference type="InterPro" id="IPR039420">
    <property type="entry name" value="WalR-like"/>
</dbReference>
<evidence type="ECO:0000256" key="5">
    <source>
        <dbReference type="ARBA" id="ARBA00023163"/>
    </source>
</evidence>